<dbReference type="PANTHER" id="PTHR31126">
    <property type="entry name" value="TYROSINE-PROTEIN PHOSPHATASE"/>
    <property type="match status" value="1"/>
</dbReference>
<dbReference type="PROSITE" id="PS00383">
    <property type="entry name" value="TYR_PHOSPHATASE_1"/>
    <property type="match status" value="1"/>
</dbReference>
<dbReference type="PANTHER" id="PTHR31126:SF1">
    <property type="entry name" value="TYROSINE SPECIFIC PROTEIN PHOSPHATASES DOMAIN-CONTAINING PROTEIN"/>
    <property type="match status" value="1"/>
</dbReference>
<evidence type="ECO:0000313" key="2">
    <source>
        <dbReference type="EMBL" id="OIM20632.1"/>
    </source>
</evidence>
<accession>A0A6H3GVC4</accession>
<evidence type="ECO:0000256" key="1">
    <source>
        <dbReference type="ARBA" id="ARBA00009580"/>
    </source>
</evidence>
<organism evidence="2 3">
    <name type="scientific">Oenococcus oeni</name>
    <name type="common">Leuconostoc oenos</name>
    <dbReference type="NCBI Taxonomy" id="1247"/>
    <lineage>
        <taxon>Bacteria</taxon>
        <taxon>Bacillati</taxon>
        <taxon>Bacillota</taxon>
        <taxon>Bacilli</taxon>
        <taxon>Lactobacillales</taxon>
        <taxon>Lactobacillaceae</taxon>
        <taxon>Oenococcus</taxon>
    </lineage>
</organism>
<dbReference type="InterPro" id="IPR016130">
    <property type="entry name" value="Tyr_Pase_AS"/>
</dbReference>
<sequence length="260" mass="30445">MFEKRVLKIKGGSNFRDLGGYQTHDGKKILWGRLFRGSALNNFTNHDLRVLKRRHINTIIDFRSLDESLNDPDIYPESSNDIRLTVLDQDTTYSTITPEEFHRLSHSNGFAYKQMMNTYRRLITDEFSQQAYRQFFDYLLNQDDGAILFHCTKGKDRTGIATALFFLAVGIDKETIFQDYLLTDTYNHEQTEAELERMVERGEDDDDIDNVKHFLLTDRDYLENAFSAMDEIAGSPQAYLKKYLDLSDEKIQILRNKYLS</sequence>
<protein>
    <submittedName>
        <fullName evidence="2">Protein tyrosine phosphatase</fullName>
    </submittedName>
</protein>
<comment type="similarity">
    <text evidence="1">Belongs to the protein-tyrosine phosphatase family.</text>
</comment>
<dbReference type="GO" id="GO:0004721">
    <property type="term" value="F:phosphoprotein phosphatase activity"/>
    <property type="evidence" value="ECO:0007669"/>
    <property type="project" value="InterPro"/>
</dbReference>
<gene>
    <name evidence="2" type="ORF">ATX59_07830</name>
</gene>
<dbReference type="EMBL" id="MLOK01000053">
    <property type="protein sequence ID" value="OIM20632.1"/>
    <property type="molecule type" value="Genomic_DNA"/>
</dbReference>
<name>A0A6H3GVC4_OENOE</name>
<dbReference type="Proteomes" id="UP000181728">
    <property type="component" value="Unassembled WGS sequence"/>
</dbReference>
<dbReference type="InterPro" id="IPR026893">
    <property type="entry name" value="Tyr/Ser_Pase_IphP-type"/>
</dbReference>
<dbReference type="AlphaFoldDB" id="A0A6H3GVC4"/>
<dbReference type="PROSITE" id="PS50056">
    <property type="entry name" value="TYR_PHOSPHATASE_2"/>
    <property type="match status" value="1"/>
</dbReference>
<comment type="caution">
    <text evidence="2">The sequence shown here is derived from an EMBL/GenBank/DDBJ whole genome shotgun (WGS) entry which is preliminary data.</text>
</comment>
<dbReference type="SUPFAM" id="SSF52799">
    <property type="entry name" value="(Phosphotyrosine protein) phosphatases II"/>
    <property type="match status" value="1"/>
</dbReference>
<dbReference type="Pfam" id="PF13350">
    <property type="entry name" value="Y_phosphatase3"/>
    <property type="match status" value="1"/>
</dbReference>
<dbReference type="InterPro" id="IPR029021">
    <property type="entry name" value="Prot-tyrosine_phosphatase-like"/>
</dbReference>
<reference evidence="2 3" key="1">
    <citation type="journal article" date="2016" name="BMC Genomics">
        <title>Consensus pan-genome assembly of the specialised wine bacterium Oenococcus oeni.</title>
        <authorList>
            <person name="Sternes P.R."/>
            <person name="Borneman A.R."/>
        </authorList>
    </citation>
    <scope>NUCLEOTIDE SEQUENCE [LARGE SCALE GENOMIC DNA]</scope>
    <source>
        <strain evidence="2 3">AWRIB661</strain>
    </source>
</reference>
<dbReference type="InterPro" id="IPR000387">
    <property type="entry name" value="Tyr_Pase_dom"/>
</dbReference>
<dbReference type="Gene3D" id="3.90.190.10">
    <property type="entry name" value="Protein tyrosine phosphatase superfamily"/>
    <property type="match status" value="1"/>
</dbReference>
<proteinExistence type="inferred from homology"/>
<evidence type="ECO:0000313" key="3">
    <source>
        <dbReference type="Proteomes" id="UP000181728"/>
    </source>
</evidence>
<dbReference type="RefSeq" id="WP_002822081.1">
    <property type="nucleotide sequence ID" value="NZ_CP087569.1"/>
</dbReference>